<evidence type="ECO:0000313" key="11">
    <source>
        <dbReference type="Proteomes" id="UP000230233"/>
    </source>
</evidence>
<dbReference type="EMBL" id="PDUG01000001">
    <property type="protein sequence ID" value="PIC54880.1"/>
    <property type="molecule type" value="Genomic_DNA"/>
</dbReference>
<keyword evidence="11" id="KW-1185">Reference proteome</keyword>
<evidence type="ECO:0000256" key="1">
    <source>
        <dbReference type="ARBA" id="ARBA00004123"/>
    </source>
</evidence>
<protein>
    <recommendedName>
        <fullName evidence="9">C2H2-type domain-containing protein</fullName>
    </recommendedName>
</protein>
<keyword evidence="6" id="KW-0539">Nucleus</keyword>
<dbReference type="PROSITE" id="PS50157">
    <property type="entry name" value="ZINC_FINGER_C2H2_2"/>
    <property type="match status" value="3"/>
</dbReference>
<proteinExistence type="predicted"/>
<dbReference type="SUPFAM" id="SSF57667">
    <property type="entry name" value="beta-beta-alpha zinc fingers"/>
    <property type="match status" value="2"/>
</dbReference>
<dbReference type="Gene3D" id="3.30.160.60">
    <property type="entry name" value="Classic Zinc Finger"/>
    <property type="match status" value="3"/>
</dbReference>
<feature type="region of interest" description="Disordered" evidence="8">
    <location>
        <begin position="160"/>
        <end position="190"/>
    </location>
</feature>
<keyword evidence="2" id="KW-0479">Metal-binding</keyword>
<gene>
    <name evidence="10" type="primary">Cni-K11D2.4</name>
    <name evidence="10" type="synonym">Cnig_chr_I.g3951</name>
    <name evidence="10" type="ORF">B9Z55_003951</name>
</gene>
<dbReference type="FunFam" id="3.30.160.60:FF:000072">
    <property type="entry name" value="zinc finger protein 143 isoform X1"/>
    <property type="match status" value="1"/>
</dbReference>
<evidence type="ECO:0000256" key="8">
    <source>
        <dbReference type="SAM" id="MobiDB-lite"/>
    </source>
</evidence>
<name>A0A2G5VT85_9PELO</name>
<dbReference type="FunFam" id="3.30.160.60:FF:000512">
    <property type="entry name" value="zinc finger protein 197 isoform X1"/>
    <property type="match status" value="1"/>
</dbReference>
<dbReference type="PANTHER" id="PTHR23226">
    <property type="entry name" value="ZINC FINGER AND SCAN DOMAIN-CONTAINING"/>
    <property type="match status" value="1"/>
</dbReference>
<dbReference type="Pfam" id="PF00096">
    <property type="entry name" value="zf-C2H2"/>
    <property type="match status" value="2"/>
</dbReference>
<feature type="domain" description="C2H2-type" evidence="9">
    <location>
        <begin position="279"/>
        <end position="301"/>
    </location>
</feature>
<evidence type="ECO:0000256" key="5">
    <source>
        <dbReference type="ARBA" id="ARBA00022833"/>
    </source>
</evidence>
<comment type="caution">
    <text evidence="10">The sequence shown here is derived from an EMBL/GenBank/DDBJ whole genome shotgun (WGS) entry which is preliminary data.</text>
</comment>
<dbReference type="InterPro" id="IPR036236">
    <property type="entry name" value="Znf_C2H2_sf"/>
</dbReference>
<evidence type="ECO:0000256" key="3">
    <source>
        <dbReference type="ARBA" id="ARBA00022737"/>
    </source>
</evidence>
<organism evidence="10 11">
    <name type="scientific">Caenorhabditis nigoni</name>
    <dbReference type="NCBI Taxonomy" id="1611254"/>
    <lineage>
        <taxon>Eukaryota</taxon>
        <taxon>Metazoa</taxon>
        <taxon>Ecdysozoa</taxon>
        <taxon>Nematoda</taxon>
        <taxon>Chromadorea</taxon>
        <taxon>Rhabditida</taxon>
        <taxon>Rhabditina</taxon>
        <taxon>Rhabditomorpha</taxon>
        <taxon>Rhabditoidea</taxon>
        <taxon>Rhabditidae</taxon>
        <taxon>Peloderinae</taxon>
        <taxon>Caenorhabditis</taxon>
    </lineage>
</organism>
<sequence length="426" mass="47364">MQKMFSYHNNEDQRSIISNFNEFTWFEELMVHQHQQQYFHHHHPTAPMIVPTSNPSSPQPPTSSGAPPAEKSKPSPLIDHRTVREALMSTTSAPSMVKREFSPSVGFDVRSDGLSALSVVGTMMMKHDASSGGPPGFPDFDYMNMIQQQPLHLAAIGRHSSHGSERHLSTESAMNQAAAPIPTTKRSRSTHDGLMKCQFCPKKVDSEAALDRHMAECRMIRPHECDACHKRFKARGGLQQHMRIHNNEKAYICQFCTKSFTQKSHLDQHERIHTGIKPFLCTFCGRAFRQRSQQIGHEATHINHFNSSSAQQTPSQGGQTTPSSSSSTSSGGSEKREGNAQNGQMVLHPSPPTPSPEQQNHLNMAAAMMQQMHHHASQNDLSSLLALNHEFVHQNMHQSQGAHHQFGQSAAEATANGMRMLSHIAS</sequence>
<keyword evidence="4 7" id="KW-0863">Zinc-finger</keyword>
<dbReference type="GO" id="GO:0000978">
    <property type="term" value="F:RNA polymerase II cis-regulatory region sequence-specific DNA binding"/>
    <property type="evidence" value="ECO:0007669"/>
    <property type="project" value="TreeGrafter"/>
</dbReference>
<dbReference type="SMART" id="SM00355">
    <property type="entry name" value="ZnF_C2H2"/>
    <property type="match status" value="4"/>
</dbReference>
<feature type="region of interest" description="Disordered" evidence="8">
    <location>
        <begin position="307"/>
        <end position="359"/>
    </location>
</feature>
<dbReference type="AlphaFoldDB" id="A0A2G5VT85"/>
<dbReference type="PROSITE" id="PS00028">
    <property type="entry name" value="ZINC_FINGER_C2H2_1"/>
    <property type="match status" value="3"/>
</dbReference>
<evidence type="ECO:0000259" key="9">
    <source>
        <dbReference type="PROSITE" id="PS50157"/>
    </source>
</evidence>
<dbReference type="InterPro" id="IPR013087">
    <property type="entry name" value="Znf_C2H2_type"/>
</dbReference>
<dbReference type="GO" id="GO:0000981">
    <property type="term" value="F:DNA-binding transcription factor activity, RNA polymerase II-specific"/>
    <property type="evidence" value="ECO:0007669"/>
    <property type="project" value="TreeGrafter"/>
</dbReference>
<dbReference type="PANTHER" id="PTHR23226:SF416">
    <property type="entry name" value="FI01424P"/>
    <property type="match status" value="1"/>
</dbReference>
<accession>A0A2G5VT85</accession>
<feature type="region of interest" description="Disordered" evidence="8">
    <location>
        <begin position="45"/>
        <end position="78"/>
    </location>
</feature>
<dbReference type="Proteomes" id="UP000230233">
    <property type="component" value="Chromosome I"/>
</dbReference>
<evidence type="ECO:0000256" key="4">
    <source>
        <dbReference type="ARBA" id="ARBA00022771"/>
    </source>
</evidence>
<keyword evidence="5" id="KW-0862">Zinc</keyword>
<dbReference type="GO" id="GO:0005634">
    <property type="term" value="C:nucleus"/>
    <property type="evidence" value="ECO:0007669"/>
    <property type="project" value="UniProtKB-SubCell"/>
</dbReference>
<evidence type="ECO:0000256" key="2">
    <source>
        <dbReference type="ARBA" id="ARBA00022723"/>
    </source>
</evidence>
<feature type="compositionally biased region" description="Low complexity" evidence="8">
    <location>
        <begin position="307"/>
        <end position="332"/>
    </location>
</feature>
<evidence type="ECO:0000256" key="7">
    <source>
        <dbReference type="PROSITE-ProRule" id="PRU00042"/>
    </source>
</evidence>
<keyword evidence="3" id="KW-0677">Repeat</keyword>
<dbReference type="OrthoDB" id="3437960at2759"/>
<evidence type="ECO:0000313" key="10">
    <source>
        <dbReference type="EMBL" id="PIC54880.1"/>
    </source>
</evidence>
<comment type="subcellular location">
    <subcellularLocation>
        <location evidence="1">Nucleus</location>
    </subcellularLocation>
</comment>
<dbReference type="GO" id="GO:0008270">
    <property type="term" value="F:zinc ion binding"/>
    <property type="evidence" value="ECO:0007669"/>
    <property type="project" value="UniProtKB-KW"/>
</dbReference>
<dbReference type="STRING" id="1611254.A0A2G5VT85"/>
<feature type="domain" description="C2H2-type" evidence="9">
    <location>
        <begin position="223"/>
        <end position="250"/>
    </location>
</feature>
<feature type="domain" description="C2H2-type" evidence="9">
    <location>
        <begin position="251"/>
        <end position="278"/>
    </location>
</feature>
<reference evidence="11" key="1">
    <citation type="submission" date="2017-10" db="EMBL/GenBank/DDBJ databases">
        <title>Rapid genome shrinkage in a self-fertile nematode reveals novel sperm competition proteins.</title>
        <authorList>
            <person name="Yin D."/>
            <person name="Schwarz E.M."/>
            <person name="Thomas C.G."/>
            <person name="Felde R.L."/>
            <person name="Korf I.F."/>
            <person name="Cutter A.D."/>
            <person name="Schartner C.M."/>
            <person name="Ralston E.J."/>
            <person name="Meyer B.J."/>
            <person name="Haag E.S."/>
        </authorList>
    </citation>
    <scope>NUCLEOTIDE SEQUENCE [LARGE SCALE GENOMIC DNA]</scope>
    <source>
        <strain evidence="11">JU1422</strain>
    </source>
</reference>
<feature type="compositionally biased region" description="Low complexity" evidence="8">
    <location>
        <begin position="51"/>
        <end position="69"/>
    </location>
</feature>
<evidence type="ECO:0000256" key="6">
    <source>
        <dbReference type="ARBA" id="ARBA00023242"/>
    </source>
</evidence>